<evidence type="ECO:0000313" key="1">
    <source>
        <dbReference type="EMBL" id="GGA40174.1"/>
    </source>
</evidence>
<reference evidence="2" key="1">
    <citation type="journal article" date="2019" name="Int. J. Syst. Evol. Microbiol.">
        <title>The Global Catalogue of Microorganisms (GCM) 10K type strain sequencing project: providing services to taxonomists for standard genome sequencing and annotation.</title>
        <authorList>
            <consortium name="The Broad Institute Genomics Platform"/>
            <consortium name="The Broad Institute Genome Sequencing Center for Infectious Disease"/>
            <person name="Wu L."/>
            <person name="Ma J."/>
        </authorList>
    </citation>
    <scope>NUCLEOTIDE SEQUENCE [LARGE SCALE GENOMIC DNA]</scope>
    <source>
        <strain evidence="2">CGMCC 1.12404</strain>
    </source>
</reference>
<organism evidence="1 2">
    <name type="scientific">Kroppenstedtia guangzhouensis</name>
    <dbReference type="NCBI Taxonomy" id="1274356"/>
    <lineage>
        <taxon>Bacteria</taxon>
        <taxon>Bacillati</taxon>
        <taxon>Bacillota</taxon>
        <taxon>Bacilli</taxon>
        <taxon>Bacillales</taxon>
        <taxon>Thermoactinomycetaceae</taxon>
        <taxon>Kroppenstedtia</taxon>
    </lineage>
</organism>
<protein>
    <submittedName>
        <fullName evidence="1">Uncharacterized protein</fullName>
    </submittedName>
</protein>
<gene>
    <name evidence="1" type="ORF">GCM10007416_11430</name>
</gene>
<accession>A0ABQ1GB37</accession>
<dbReference type="Proteomes" id="UP000617979">
    <property type="component" value="Unassembled WGS sequence"/>
</dbReference>
<keyword evidence="2" id="KW-1185">Reference proteome</keyword>
<sequence>MSTENRLPFLPFRKEIIKEKHLHETIPSERETHWITNRGVRKRAKLHSVEQRTLPDTMEWYYPHTIDNEKSPSGKMDKSTKHSTAGRDFLYIGTEVEGIHLHLEEGLSYLSICEHLEIRYTRIKVFSIPPDPCHRLEPLALEKLLASNPSSPI</sequence>
<comment type="caution">
    <text evidence="1">The sequence shown here is derived from an EMBL/GenBank/DDBJ whole genome shotgun (WGS) entry which is preliminary data.</text>
</comment>
<name>A0ABQ1GB37_9BACL</name>
<proteinExistence type="predicted"/>
<evidence type="ECO:0000313" key="2">
    <source>
        <dbReference type="Proteomes" id="UP000617979"/>
    </source>
</evidence>
<dbReference type="EMBL" id="BMEX01000003">
    <property type="protein sequence ID" value="GGA40174.1"/>
    <property type="molecule type" value="Genomic_DNA"/>
</dbReference>